<proteinExistence type="predicted"/>
<dbReference type="EMBL" id="CAKOAT010134155">
    <property type="protein sequence ID" value="CAH8337324.1"/>
    <property type="molecule type" value="Genomic_DNA"/>
</dbReference>
<name>A0ABC8JQQ7_ERUVS</name>
<dbReference type="AlphaFoldDB" id="A0ABC8JQQ7"/>
<evidence type="ECO:0000313" key="2">
    <source>
        <dbReference type="Proteomes" id="UP001642260"/>
    </source>
</evidence>
<gene>
    <name evidence="1" type="ORF">ERUC_LOCUS14341</name>
</gene>
<dbReference type="Proteomes" id="UP001642260">
    <property type="component" value="Unassembled WGS sequence"/>
</dbReference>
<organism evidence="1 2">
    <name type="scientific">Eruca vesicaria subsp. sativa</name>
    <name type="common">Garden rocket</name>
    <name type="synonym">Eruca sativa</name>
    <dbReference type="NCBI Taxonomy" id="29727"/>
    <lineage>
        <taxon>Eukaryota</taxon>
        <taxon>Viridiplantae</taxon>
        <taxon>Streptophyta</taxon>
        <taxon>Embryophyta</taxon>
        <taxon>Tracheophyta</taxon>
        <taxon>Spermatophyta</taxon>
        <taxon>Magnoliopsida</taxon>
        <taxon>eudicotyledons</taxon>
        <taxon>Gunneridae</taxon>
        <taxon>Pentapetalae</taxon>
        <taxon>rosids</taxon>
        <taxon>malvids</taxon>
        <taxon>Brassicales</taxon>
        <taxon>Brassicaceae</taxon>
        <taxon>Brassiceae</taxon>
        <taxon>Eruca</taxon>
    </lineage>
</organism>
<sequence>MGNNALSSMMTTLENISRKFDHYEGRFQTFESRLNANNSKLVDFTQNMDKIFIIVIVKASMDERLRVLGVGKSIEIYDNFSKVPEQYLQLPLPQPQSNQFPSQLQNTQQKSVNSRMLAKTPEELDKFNKVWGQKKFKSFGTTMPAKAVALDFFNISLARMLRLQPICAATGAGQNRRIRKYYKRRRPLPRRGQRLRERRRRRLSKKIKHAELKNQEATV</sequence>
<evidence type="ECO:0000313" key="1">
    <source>
        <dbReference type="EMBL" id="CAH8337324.1"/>
    </source>
</evidence>
<keyword evidence="2" id="KW-1185">Reference proteome</keyword>
<protein>
    <submittedName>
        <fullName evidence="1">Uncharacterized protein</fullName>
    </submittedName>
</protein>
<comment type="caution">
    <text evidence="1">The sequence shown here is derived from an EMBL/GenBank/DDBJ whole genome shotgun (WGS) entry which is preliminary data.</text>
</comment>
<reference evidence="1 2" key="1">
    <citation type="submission" date="2022-03" db="EMBL/GenBank/DDBJ databases">
        <authorList>
            <person name="Macdonald S."/>
            <person name="Ahmed S."/>
            <person name="Newling K."/>
        </authorList>
    </citation>
    <scope>NUCLEOTIDE SEQUENCE [LARGE SCALE GENOMIC DNA]</scope>
</reference>
<accession>A0ABC8JQQ7</accession>